<feature type="domain" description="DUF883" evidence="2">
    <location>
        <begin position="141"/>
        <end position="169"/>
    </location>
</feature>
<dbReference type="GO" id="GO:0043022">
    <property type="term" value="F:ribosome binding"/>
    <property type="evidence" value="ECO:0007669"/>
    <property type="project" value="InterPro"/>
</dbReference>
<accession>A0A426FMF6</accession>
<feature type="coiled-coil region" evidence="1">
    <location>
        <begin position="39"/>
        <end position="95"/>
    </location>
</feature>
<keyword evidence="4" id="KW-1185">Reference proteome</keyword>
<protein>
    <submittedName>
        <fullName evidence="3">DUF883 domain-containing protein</fullName>
    </submittedName>
</protein>
<dbReference type="EMBL" id="RRUE01000002">
    <property type="protein sequence ID" value="RRN43939.1"/>
    <property type="molecule type" value="Genomic_DNA"/>
</dbReference>
<dbReference type="Proteomes" id="UP000270261">
    <property type="component" value="Unassembled WGS sequence"/>
</dbReference>
<evidence type="ECO:0000313" key="3">
    <source>
        <dbReference type="EMBL" id="RRN43939.1"/>
    </source>
</evidence>
<dbReference type="InterPro" id="IPR010279">
    <property type="entry name" value="YqjD/ElaB"/>
</dbReference>
<dbReference type="Pfam" id="PF19029">
    <property type="entry name" value="DUF883_C"/>
    <property type="match status" value="1"/>
</dbReference>
<dbReference type="AlphaFoldDB" id="A0A426FMF6"/>
<proteinExistence type="predicted"/>
<comment type="caution">
    <text evidence="3">The sequence shown here is derived from an EMBL/GenBank/DDBJ whole genome shotgun (WGS) entry which is preliminary data.</text>
</comment>
<name>A0A426FMF6_9BURK</name>
<dbReference type="InterPro" id="IPR043605">
    <property type="entry name" value="DUF883_C"/>
</dbReference>
<dbReference type="SUPFAM" id="SSF58113">
    <property type="entry name" value="Apolipoprotein A-I"/>
    <property type="match status" value="1"/>
</dbReference>
<organism evidence="3 4">
    <name type="scientific">Lautropia dentalis</name>
    <dbReference type="NCBI Taxonomy" id="2490857"/>
    <lineage>
        <taxon>Bacteria</taxon>
        <taxon>Pseudomonadati</taxon>
        <taxon>Pseudomonadota</taxon>
        <taxon>Betaproteobacteria</taxon>
        <taxon>Burkholderiales</taxon>
        <taxon>Burkholderiaceae</taxon>
        <taxon>Lautropia</taxon>
    </lineage>
</organism>
<evidence type="ECO:0000256" key="1">
    <source>
        <dbReference type="SAM" id="Coils"/>
    </source>
</evidence>
<gene>
    <name evidence="3" type="ORF">EHV23_11140</name>
</gene>
<keyword evidence="1" id="KW-0175">Coiled coil</keyword>
<evidence type="ECO:0000259" key="2">
    <source>
        <dbReference type="Pfam" id="PF19029"/>
    </source>
</evidence>
<sequence length="169" mass="18898">MASRRHTPRGPFRVTVFTDGPPSGLAGCPSLSHQLNEEHEMAENITDKLAARLEELEKAMQETRRRAGRTASRSRDRLEHEWEALKADLTDLLNSESLRDRPEVRAALDQMRDSVHRISDAAQDAAHEVHRRAREGAARVDDYAHTSPWQTAGMAAAAGLVIGFLLSRR</sequence>
<dbReference type="PANTHER" id="PTHR35893">
    <property type="entry name" value="INNER MEMBRANE PROTEIN-RELATED"/>
    <property type="match status" value="1"/>
</dbReference>
<reference evidence="3 4" key="1">
    <citation type="submission" date="2018-11" db="EMBL/GenBank/DDBJ databases">
        <title>Genome sequencing of Lautropia sp. KCOM 2505 (= ChDC F240).</title>
        <authorList>
            <person name="Kook J.-K."/>
            <person name="Park S.-N."/>
            <person name="Lim Y.K."/>
        </authorList>
    </citation>
    <scope>NUCLEOTIDE SEQUENCE [LARGE SCALE GENOMIC DNA]</scope>
    <source>
        <strain evidence="3 4">KCOM 2505</strain>
    </source>
</reference>
<dbReference type="PANTHER" id="PTHR35893:SF3">
    <property type="entry name" value="INNER MEMBRANE PROTEIN"/>
    <property type="match status" value="1"/>
</dbReference>
<evidence type="ECO:0000313" key="4">
    <source>
        <dbReference type="Proteomes" id="UP000270261"/>
    </source>
</evidence>